<dbReference type="EMBL" id="JARIHO010000006">
    <property type="protein sequence ID" value="KAJ7359463.1"/>
    <property type="molecule type" value="Genomic_DNA"/>
</dbReference>
<feature type="transmembrane region" description="Helical" evidence="10">
    <location>
        <begin position="298"/>
        <end position="320"/>
    </location>
</feature>
<dbReference type="InterPro" id="IPR020846">
    <property type="entry name" value="MFS_dom"/>
</dbReference>
<dbReference type="PRINTS" id="PR00171">
    <property type="entry name" value="SUGRTRNSPORT"/>
</dbReference>
<evidence type="ECO:0000313" key="12">
    <source>
        <dbReference type="EMBL" id="KAJ7359463.1"/>
    </source>
</evidence>
<dbReference type="InterPro" id="IPR005829">
    <property type="entry name" value="Sugar_transporter_CS"/>
</dbReference>
<dbReference type="InterPro" id="IPR005828">
    <property type="entry name" value="MFS_sugar_transport-like"/>
</dbReference>
<dbReference type="InterPro" id="IPR050360">
    <property type="entry name" value="MFS_Sugar_Transporters"/>
</dbReference>
<keyword evidence="3 8" id="KW-0813">Transport</keyword>
<feature type="region of interest" description="Disordered" evidence="9">
    <location>
        <begin position="531"/>
        <end position="560"/>
    </location>
</feature>
<dbReference type="PANTHER" id="PTHR48022">
    <property type="entry name" value="PLASTIDIC GLUCOSE TRANSPORTER 4"/>
    <property type="match status" value="1"/>
</dbReference>
<feature type="transmembrane region" description="Helical" evidence="10">
    <location>
        <begin position="175"/>
        <end position="193"/>
    </location>
</feature>
<evidence type="ECO:0000256" key="1">
    <source>
        <dbReference type="ARBA" id="ARBA00004141"/>
    </source>
</evidence>
<evidence type="ECO:0000256" key="5">
    <source>
        <dbReference type="ARBA" id="ARBA00022989"/>
    </source>
</evidence>
<gene>
    <name evidence="12" type="ORF">DFH08DRAFT_1038233</name>
</gene>
<dbReference type="NCBIfam" id="TIGR00879">
    <property type="entry name" value="SP"/>
    <property type="match status" value="1"/>
</dbReference>
<evidence type="ECO:0000256" key="9">
    <source>
        <dbReference type="SAM" id="MobiDB-lite"/>
    </source>
</evidence>
<evidence type="ECO:0000313" key="13">
    <source>
        <dbReference type="Proteomes" id="UP001218218"/>
    </source>
</evidence>
<feature type="transmembrane region" description="Helical" evidence="10">
    <location>
        <begin position="86"/>
        <end position="109"/>
    </location>
</feature>
<dbReference type="PROSITE" id="PS00217">
    <property type="entry name" value="SUGAR_TRANSPORT_2"/>
    <property type="match status" value="1"/>
</dbReference>
<comment type="subcellular location">
    <subcellularLocation>
        <location evidence="1">Membrane</location>
        <topology evidence="1">Multi-pass membrane protein</topology>
    </subcellularLocation>
</comment>
<dbReference type="SUPFAM" id="SSF103473">
    <property type="entry name" value="MFS general substrate transporter"/>
    <property type="match status" value="1"/>
</dbReference>
<comment type="similarity">
    <text evidence="2 8">Belongs to the major facilitator superfamily. Sugar transporter (TC 2.A.1.1) family.</text>
</comment>
<evidence type="ECO:0000256" key="8">
    <source>
        <dbReference type="RuleBase" id="RU003346"/>
    </source>
</evidence>
<comment type="caution">
    <text evidence="12">The sequence shown here is derived from an EMBL/GenBank/DDBJ whole genome shotgun (WGS) entry which is preliminary data.</text>
</comment>
<dbReference type="PANTHER" id="PTHR48022:SF74">
    <property type="entry name" value="SUGAR TRANSPORTER, PUTATIVE (AFU_ORTHOLOGUE AFUA_8G02010)-RELATED"/>
    <property type="match status" value="1"/>
</dbReference>
<protein>
    <submittedName>
        <fullName evidence="12">General substrate transporter</fullName>
    </submittedName>
</protein>
<evidence type="ECO:0000256" key="2">
    <source>
        <dbReference type="ARBA" id="ARBA00010992"/>
    </source>
</evidence>
<evidence type="ECO:0000256" key="10">
    <source>
        <dbReference type="SAM" id="Phobius"/>
    </source>
</evidence>
<dbReference type="InterPro" id="IPR003663">
    <property type="entry name" value="Sugar/inositol_transpt"/>
</dbReference>
<evidence type="ECO:0000259" key="11">
    <source>
        <dbReference type="PROSITE" id="PS50850"/>
    </source>
</evidence>
<feature type="transmembrane region" description="Helical" evidence="10">
    <location>
        <begin position="366"/>
        <end position="389"/>
    </location>
</feature>
<dbReference type="GO" id="GO:0005351">
    <property type="term" value="F:carbohydrate:proton symporter activity"/>
    <property type="evidence" value="ECO:0007669"/>
    <property type="project" value="TreeGrafter"/>
</dbReference>
<dbReference type="AlphaFoldDB" id="A0AAD7AI28"/>
<reference evidence="12" key="1">
    <citation type="submission" date="2023-03" db="EMBL/GenBank/DDBJ databases">
        <title>Massive genome expansion in bonnet fungi (Mycena s.s.) driven by repeated elements and novel gene families across ecological guilds.</title>
        <authorList>
            <consortium name="Lawrence Berkeley National Laboratory"/>
            <person name="Harder C.B."/>
            <person name="Miyauchi S."/>
            <person name="Viragh M."/>
            <person name="Kuo A."/>
            <person name="Thoen E."/>
            <person name="Andreopoulos B."/>
            <person name="Lu D."/>
            <person name="Skrede I."/>
            <person name="Drula E."/>
            <person name="Henrissat B."/>
            <person name="Morin E."/>
            <person name="Kohler A."/>
            <person name="Barry K."/>
            <person name="LaButti K."/>
            <person name="Morin E."/>
            <person name="Salamov A."/>
            <person name="Lipzen A."/>
            <person name="Mereny Z."/>
            <person name="Hegedus B."/>
            <person name="Baldrian P."/>
            <person name="Stursova M."/>
            <person name="Weitz H."/>
            <person name="Taylor A."/>
            <person name="Grigoriev I.V."/>
            <person name="Nagy L.G."/>
            <person name="Martin F."/>
            <person name="Kauserud H."/>
        </authorList>
    </citation>
    <scope>NUCLEOTIDE SEQUENCE</scope>
    <source>
        <strain evidence="12">CBHHK002</strain>
    </source>
</reference>
<dbReference type="Proteomes" id="UP001218218">
    <property type="component" value="Unassembled WGS sequence"/>
</dbReference>
<dbReference type="Gene3D" id="1.20.1250.20">
    <property type="entry name" value="MFS general substrate transporter like domains"/>
    <property type="match status" value="1"/>
</dbReference>
<feature type="transmembrane region" description="Helical" evidence="10">
    <location>
        <begin position="401"/>
        <end position="424"/>
    </location>
</feature>
<keyword evidence="6 10" id="KW-0472">Membrane</keyword>
<evidence type="ECO:0000256" key="3">
    <source>
        <dbReference type="ARBA" id="ARBA00022448"/>
    </source>
</evidence>
<name>A0AAD7AI28_9AGAR</name>
<sequence length="560" mass="61759">MVPAMIQAMRPTVYTGVTAAFQVQPNFIHRMYDKEVTADDVMMRETGVMPLLPAVMVACLNITALFSALGSAYLSDYFGRRVSIRIGASIYLVASIIQMFAPGFTVPIIGRMIQGIGTGILSTTVPIFQIEIAPSNARGMFISLETFLDEPRLLCILLDRLRVLFRQRSEDSWRGPYGVQALISLLLFVWTFYLPETPRWLIQNGFKAEGLWTLADLHAGGDVTDARVNRTYYEIVDTLEIEERTGVTAPWGTLFKEYTRRTIIGWTAQMFAQLNGINALLHFLPETLTHAGFSVPQAVFYSGICSVFYLLGTLPAIFYVDKIGRRPFLLVGSVALALSLSVVGALKLCIERWPTKLSVMGGARGVVVGMSVYFFFFASTWGPVPWLLSAELFPLKVRAKGMAITTVSDWLFEFIVAFATPPLFEIMRGGYYFVLVGFCITSGVLVWLLFVETGCETLEEIGGVFGDERALPRMLSDEEDPVANLRRRRARGRSTVSMSSQLTAVMNGPVGAGAVTAPEQQLTLQATGRTSTGLLRPHHNSAAGSEVTLTPTVGEKEKDE</sequence>
<dbReference type="PROSITE" id="PS50850">
    <property type="entry name" value="MFS"/>
    <property type="match status" value="1"/>
</dbReference>
<feature type="transmembrane region" description="Helical" evidence="10">
    <location>
        <begin position="430"/>
        <end position="451"/>
    </location>
</feature>
<feature type="transmembrane region" description="Helical" evidence="10">
    <location>
        <begin position="51"/>
        <end position="74"/>
    </location>
</feature>
<dbReference type="InterPro" id="IPR036259">
    <property type="entry name" value="MFS_trans_sf"/>
</dbReference>
<keyword evidence="13" id="KW-1185">Reference proteome</keyword>
<feature type="transmembrane region" description="Helical" evidence="10">
    <location>
        <begin position="327"/>
        <end position="346"/>
    </location>
</feature>
<organism evidence="12 13">
    <name type="scientific">Mycena albidolilacea</name>
    <dbReference type="NCBI Taxonomy" id="1033008"/>
    <lineage>
        <taxon>Eukaryota</taxon>
        <taxon>Fungi</taxon>
        <taxon>Dikarya</taxon>
        <taxon>Basidiomycota</taxon>
        <taxon>Agaricomycotina</taxon>
        <taxon>Agaricomycetes</taxon>
        <taxon>Agaricomycetidae</taxon>
        <taxon>Agaricales</taxon>
        <taxon>Marasmiineae</taxon>
        <taxon>Mycenaceae</taxon>
        <taxon>Mycena</taxon>
    </lineage>
</organism>
<evidence type="ECO:0000256" key="4">
    <source>
        <dbReference type="ARBA" id="ARBA00022692"/>
    </source>
</evidence>
<accession>A0AAD7AI28</accession>
<evidence type="ECO:0000256" key="6">
    <source>
        <dbReference type="ARBA" id="ARBA00023136"/>
    </source>
</evidence>
<keyword evidence="5 10" id="KW-1133">Transmembrane helix</keyword>
<proteinExistence type="inferred from homology"/>
<keyword evidence="4 10" id="KW-0812">Transmembrane</keyword>
<evidence type="ECO:0000256" key="7">
    <source>
        <dbReference type="ARBA" id="ARBA00049119"/>
    </source>
</evidence>
<dbReference type="Pfam" id="PF00083">
    <property type="entry name" value="Sugar_tr"/>
    <property type="match status" value="1"/>
</dbReference>
<feature type="domain" description="Major facilitator superfamily (MFS) profile" evidence="11">
    <location>
        <begin position="1"/>
        <end position="454"/>
    </location>
</feature>
<comment type="catalytic activity">
    <reaction evidence="7">
        <text>myo-inositol(out) + H(+)(out) = myo-inositol(in) + H(+)(in)</text>
        <dbReference type="Rhea" id="RHEA:60364"/>
        <dbReference type="ChEBI" id="CHEBI:15378"/>
        <dbReference type="ChEBI" id="CHEBI:17268"/>
    </reaction>
</comment>
<dbReference type="PROSITE" id="PS00216">
    <property type="entry name" value="SUGAR_TRANSPORT_1"/>
    <property type="match status" value="2"/>
</dbReference>
<dbReference type="GO" id="GO:0016020">
    <property type="term" value="C:membrane"/>
    <property type="evidence" value="ECO:0007669"/>
    <property type="project" value="UniProtKB-SubCell"/>
</dbReference>